<gene>
    <name evidence="1" type="ORF">B296_00014393</name>
</gene>
<protein>
    <submittedName>
        <fullName evidence="1">Uncharacterized protein</fullName>
    </submittedName>
</protein>
<dbReference type="EMBL" id="AMZH03000482">
    <property type="protein sequence ID" value="RRT83488.1"/>
    <property type="molecule type" value="Genomic_DNA"/>
</dbReference>
<reference evidence="1 2" key="1">
    <citation type="journal article" date="2014" name="Agronomy (Basel)">
        <title>A Draft Genome Sequence for Ensete ventricosum, the Drought-Tolerant Tree Against Hunger.</title>
        <authorList>
            <person name="Harrison J."/>
            <person name="Moore K.A."/>
            <person name="Paszkiewicz K."/>
            <person name="Jones T."/>
            <person name="Grant M."/>
            <person name="Ambacheew D."/>
            <person name="Muzemil S."/>
            <person name="Studholme D.J."/>
        </authorList>
    </citation>
    <scope>NUCLEOTIDE SEQUENCE [LARGE SCALE GENOMIC DNA]</scope>
</reference>
<organism evidence="1 2">
    <name type="scientific">Ensete ventricosum</name>
    <name type="common">Abyssinian banana</name>
    <name type="synonym">Musa ensete</name>
    <dbReference type="NCBI Taxonomy" id="4639"/>
    <lineage>
        <taxon>Eukaryota</taxon>
        <taxon>Viridiplantae</taxon>
        <taxon>Streptophyta</taxon>
        <taxon>Embryophyta</taxon>
        <taxon>Tracheophyta</taxon>
        <taxon>Spermatophyta</taxon>
        <taxon>Magnoliopsida</taxon>
        <taxon>Liliopsida</taxon>
        <taxon>Zingiberales</taxon>
        <taxon>Musaceae</taxon>
        <taxon>Ensete</taxon>
    </lineage>
</organism>
<name>A0A427B4S6_ENSVE</name>
<evidence type="ECO:0000313" key="1">
    <source>
        <dbReference type="EMBL" id="RRT83488.1"/>
    </source>
</evidence>
<dbReference type="AlphaFoldDB" id="A0A427B4S6"/>
<proteinExistence type="predicted"/>
<accession>A0A427B4S6</accession>
<evidence type="ECO:0000313" key="2">
    <source>
        <dbReference type="Proteomes" id="UP000287651"/>
    </source>
</evidence>
<dbReference type="Proteomes" id="UP000287651">
    <property type="component" value="Unassembled WGS sequence"/>
</dbReference>
<sequence>MVWYSRAVVIMAVDGKRKMVAVVEATRITTTEEEARCGWSDNNGRGGSKVRLERQ</sequence>
<comment type="caution">
    <text evidence="1">The sequence shown here is derived from an EMBL/GenBank/DDBJ whole genome shotgun (WGS) entry which is preliminary data.</text>
</comment>